<gene>
    <name evidence="1" type="ORF">CCMP2556_LOCUS25388</name>
</gene>
<sequence length="125" mass="14141">MKSCSQAACRASICVWRKRFLWSGDSFTTRFVVLIASGGVLATSVDCVCNGIDRNCFRFLCDVRRTHEDEQNMMRMNPTFGRSHPIVTAIVLQIVATQIVGFQVERALALEVRLQMLHQSHFSCL</sequence>
<organism evidence="1 2">
    <name type="scientific">Durusdinium trenchii</name>
    <dbReference type="NCBI Taxonomy" id="1381693"/>
    <lineage>
        <taxon>Eukaryota</taxon>
        <taxon>Sar</taxon>
        <taxon>Alveolata</taxon>
        <taxon>Dinophyceae</taxon>
        <taxon>Suessiales</taxon>
        <taxon>Symbiodiniaceae</taxon>
        <taxon>Durusdinium</taxon>
    </lineage>
</organism>
<name>A0ABP0MDT9_9DINO</name>
<evidence type="ECO:0008006" key="3">
    <source>
        <dbReference type="Google" id="ProtNLM"/>
    </source>
</evidence>
<keyword evidence="2" id="KW-1185">Reference proteome</keyword>
<dbReference type="EMBL" id="CAXAMN010017047">
    <property type="protein sequence ID" value="CAK9049660.1"/>
    <property type="molecule type" value="Genomic_DNA"/>
</dbReference>
<reference evidence="1 2" key="1">
    <citation type="submission" date="2024-02" db="EMBL/GenBank/DDBJ databases">
        <authorList>
            <person name="Chen Y."/>
            <person name="Shah S."/>
            <person name="Dougan E. K."/>
            <person name="Thang M."/>
            <person name="Chan C."/>
        </authorList>
    </citation>
    <scope>NUCLEOTIDE SEQUENCE [LARGE SCALE GENOMIC DNA]</scope>
</reference>
<accession>A0ABP0MDT9</accession>
<evidence type="ECO:0000313" key="1">
    <source>
        <dbReference type="EMBL" id="CAK9049660.1"/>
    </source>
</evidence>
<comment type="caution">
    <text evidence="1">The sequence shown here is derived from an EMBL/GenBank/DDBJ whole genome shotgun (WGS) entry which is preliminary data.</text>
</comment>
<protein>
    <recommendedName>
        <fullName evidence="3">Secreted protein</fullName>
    </recommendedName>
</protein>
<dbReference type="Proteomes" id="UP001642484">
    <property type="component" value="Unassembled WGS sequence"/>
</dbReference>
<proteinExistence type="predicted"/>
<evidence type="ECO:0000313" key="2">
    <source>
        <dbReference type="Proteomes" id="UP001642484"/>
    </source>
</evidence>